<evidence type="ECO:0000313" key="5">
    <source>
        <dbReference type="Proteomes" id="UP000306635"/>
    </source>
</evidence>
<evidence type="ECO:0000259" key="3">
    <source>
        <dbReference type="Pfam" id="PF22106"/>
    </source>
</evidence>
<dbReference type="Pfam" id="PF09836">
    <property type="entry name" value="DUF2063"/>
    <property type="match status" value="1"/>
</dbReference>
<gene>
    <name evidence="4" type="ORF">FAS41_09345</name>
</gene>
<proteinExistence type="predicted"/>
<accession>A0A5R9RQ76</accession>
<dbReference type="OrthoDB" id="4146344at2"/>
<dbReference type="InterPro" id="IPR018640">
    <property type="entry name" value="DUF2063"/>
</dbReference>
<name>A0A5R9RQ76_9PSED</name>
<dbReference type="Gene3D" id="1.10.150.690">
    <property type="entry name" value="DUF2063"/>
    <property type="match status" value="1"/>
</dbReference>
<dbReference type="RefSeq" id="WP_138521510.1">
    <property type="nucleotide sequence ID" value="NZ_JAOCBK010000001.1"/>
</dbReference>
<dbReference type="InterPro" id="IPR044922">
    <property type="entry name" value="DUF2063_N_sf"/>
</dbReference>
<feature type="domain" description="Putative DNA-binding" evidence="2">
    <location>
        <begin position="8"/>
        <end position="93"/>
    </location>
</feature>
<feature type="domain" description="NGO1945-like C-terminal" evidence="3">
    <location>
        <begin position="140"/>
        <end position="233"/>
    </location>
</feature>
<evidence type="ECO:0000259" key="2">
    <source>
        <dbReference type="Pfam" id="PF09836"/>
    </source>
</evidence>
<comment type="caution">
    <text evidence="4">The sequence shown here is derived from an EMBL/GenBank/DDBJ whole genome shotgun (WGS) entry which is preliminary data.</text>
</comment>
<dbReference type="Proteomes" id="UP000306635">
    <property type="component" value="Unassembled WGS sequence"/>
</dbReference>
<protein>
    <submittedName>
        <fullName evidence="4">DUF2063 domain-containing protein</fullName>
    </submittedName>
</protein>
<dbReference type="InterPro" id="IPR054098">
    <property type="entry name" value="NGO1945-like_C"/>
</dbReference>
<dbReference type="AlphaFoldDB" id="A0A5R9RQ76"/>
<dbReference type="Gene3D" id="3.90.930.50">
    <property type="match status" value="1"/>
</dbReference>
<feature type="region of interest" description="Disordered" evidence="1">
    <location>
        <begin position="242"/>
        <end position="262"/>
    </location>
</feature>
<dbReference type="EMBL" id="SWDV01000009">
    <property type="protein sequence ID" value="TLX79055.1"/>
    <property type="molecule type" value="Genomic_DNA"/>
</dbReference>
<reference evidence="4 5" key="1">
    <citation type="submission" date="2019-04" db="EMBL/GenBank/DDBJ databases">
        <authorList>
            <person name="Li M."/>
        </authorList>
    </citation>
    <scope>NUCLEOTIDE SEQUENCE [LARGE SCALE GENOMIC DNA]</scope>
    <source>
        <strain evidence="4 5">LAM1902</strain>
    </source>
</reference>
<organism evidence="4 5">
    <name type="scientific">Pseudomonas nicosulfuronedens</name>
    <dbReference type="NCBI Taxonomy" id="2571105"/>
    <lineage>
        <taxon>Bacteria</taxon>
        <taxon>Pseudomonadati</taxon>
        <taxon>Pseudomonadota</taxon>
        <taxon>Gammaproteobacteria</taxon>
        <taxon>Pseudomonadales</taxon>
        <taxon>Pseudomonadaceae</taxon>
        <taxon>Pseudomonas</taxon>
    </lineage>
</organism>
<sequence length="262" mass="29259">MAESLREQQLRMTRYIRDPQANEPPPGIEARRLAVYRQLFFGNLQSLLAGNFPVLHASVPREQWQGLTEDFYASFRCQTPLFTEVAGEFVEYLEGRTELPGWVAELAHYEFIETALLLSNNTEPSHDPDGDLLDGVPLLSSLCTPLAYAWPVSHIGPEHIPQQMPAEPTLLLARRDTDLKVYFSRLAPLAHALLVSLQQWQLTGRQHLKALAEIANVEPAAIEGQGIALLRSLKKQGVVLGTRPNCTTPRRPPLTRPEGEAS</sequence>
<keyword evidence="5" id="KW-1185">Reference proteome</keyword>
<dbReference type="Pfam" id="PF22106">
    <property type="entry name" value="NGO1945_C"/>
    <property type="match status" value="1"/>
</dbReference>
<evidence type="ECO:0000256" key="1">
    <source>
        <dbReference type="SAM" id="MobiDB-lite"/>
    </source>
</evidence>
<evidence type="ECO:0000313" key="4">
    <source>
        <dbReference type="EMBL" id="TLX79055.1"/>
    </source>
</evidence>